<proteinExistence type="predicted"/>
<sequence length="228" mass="25411">MLDSAKSSLPRISPLLTPLMYRLVGDIVLQRYFRSLEVQGQDQVPKSGPVILAPTHRSRWDALIIPYVTGRRVSGRDLYYMVSHDEMLGLQGWVIGQCGGFPVNTQAPSVSALRTGVELLRQGQALVVFPEGNIFRDRQIHPLKPGLARLALQAAQRCEEAIQIVPILLDYAQPYPQWGSEVKVLIGAPLSTRNYDVTRPKSVAQQLTNDLFRALQQLQEGRSLLCLA</sequence>
<evidence type="ECO:0000313" key="4">
    <source>
        <dbReference type="EMBL" id="AXY67555.1"/>
    </source>
</evidence>
<dbReference type="InterPro" id="IPR002123">
    <property type="entry name" value="Plipid/glycerol_acylTrfase"/>
</dbReference>
<evidence type="ECO:0000256" key="2">
    <source>
        <dbReference type="ARBA" id="ARBA00023315"/>
    </source>
</evidence>
<organism evidence="4 5">
    <name type="scientific">Thermosynechococcus sichuanensis E542</name>
    <dbReference type="NCBI Taxonomy" id="2016101"/>
    <lineage>
        <taxon>Bacteria</taxon>
        <taxon>Bacillati</taxon>
        <taxon>Cyanobacteriota</taxon>
        <taxon>Cyanophyceae</taxon>
        <taxon>Acaryochloridales</taxon>
        <taxon>Thermosynechococcaceae</taxon>
        <taxon>Thermosynechococcus</taxon>
        <taxon>Thermosynechococcus sichuanensis</taxon>
    </lineage>
</organism>
<evidence type="ECO:0000256" key="1">
    <source>
        <dbReference type="ARBA" id="ARBA00022679"/>
    </source>
</evidence>
<dbReference type="PANTHER" id="PTHR10434:SF11">
    <property type="entry name" value="1-ACYL-SN-GLYCEROL-3-PHOSPHATE ACYLTRANSFERASE"/>
    <property type="match status" value="1"/>
</dbReference>
<name>A0A3B7MD68_9CYAN</name>
<dbReference type="Pfam" id="PF01553">
    <property type="entry name" value="Acyltransferase"/>
    <property type="match status" value="1"/>
</dbReference>
<feature type="domain" description="Phospholipid/glycerol acyltransferase" evidence="3">
    <location>
        <begin position="50"/>
        <end position="172"/>
    </location>
</feature>
<keyword evidence="2 4" id="KW-0012">Acyltransferase</keyword>
<dbReference type="GO" id="GO:0003841">
    <property type="term" value="F:1-acylglycerol-3-phosphate O-acyltransferase activity"/>
    <property type="evidence" value="ECO:0007669"/>
    <property type="project" value="TreeGrafter"/>
</dbReference>
<accession>A0A3B7MD68</accession>
<protein>
    <submittedName>
        <fullName evidence="4">1-acyl-sn-glycerol-3-phosphate acyltransferase</fullName>
    </submittedName>
</protein>
<dbReference type="GO" id="GO:0006654">
    <property type="term" value="P:phosphatidic acid biosynthetic process"/>
    <property type="evidence" value="ECO:0007669"/>
    <property type="project" value="TreeGrafter"/>
</dbReference>
<dbReference type="SUPFAM" id="SSF69593">
    <property type="entry name" value="Glycerol-3-phosphate (1)-acyltransferase"/>
    <property type="match status" value="1"/>
</dbReference>
<dbReference type="PANTHER" id="PTHR10434">
    <property type="entry name" value="1-ACYL-SN-GLYCEROL-3-PHOSPHATE ACYLTRANSFERASE"/>
    <property type="match status" value="1"/>
</dbReference>
<gene>
    <name evidence="4" type="ORF">D3A95_03695</name>
</gene>
<evidence type="ECO:0000259" key="3">
    <source>
        <dbReference type="SMART" id="SM00563"/>
    </source>
</evidence>
<dbReference type="EMBL" id="CP032152">
    <property type="protein sequence ID" value="AXY67555.1"/>
    <property type="molecule type" value="Genomic_DNA"/>
</dbReference>
<keyword evidence="1 4" id="KW-0808">Transferase</keyword>
<keyword evidence="5" id="KW-1185">Reference proteome</keyword>
<dbReference type="AlphaFoldDB" id="A0A3B7MD68"/>
<evidence type="ECO:0000313" key="5">
    <source>
        <dbReference type="Proteomes" id="UP000261812"/>
    </source>
</evidence>
<dbReference type="SMART" id="SM00563">
    <property type="entry name" value="PlsC"/>
    <property type="match status" value="1"/>
</dbReference>
<reference evidence="5" key="1">
    <citation type="submission" date="2018-09" db="EMBL/GenBank/DDBJ databases">
        <title>Complete genome sequence of thermophilic cyanobacteria strain Thermosynechococcus elongatus PKUAC-SCTE542.</title>
        <authorList>
            <person name="Liang Y."/>
            <person name="Tang J."/>
            <person name="Daroch M."/>
        </authorList>
    </citation>
    <scope>NUCLEOTIDE SEQUENCE [LARGE SCALE GENOMIC DNA]</scope>
    <source>
        <strain evidence="5">E542</strain>
    </source>
</reference>
<dbReference type="KEGG" id="tsq:D3A95_03695"/>
<dbReference type="Proteomes" id="UP000261812">
    <property type="component" value="Chromosome"/>
</dbReference>